<evidence type="ECO:0000313" key="6">
    <source>
        <dbReference type="EnsemblMetazoa" id="RPRC004802-PA"/>
    </source>
</evidence>
<dbReference type="GO" id="GO:0005886">
    <property type="term" value="C:plasma membrane"/>
    <property type="evidence" value="ECO:0007669"/>
    <property type="project" value="UniProtKB-SubCell"/>
</dbReference>
<dbReference type="EnsemblMetazoa" id="RPRC004802-RA">
    <property type="protein sequence ID" value="RPRC004802-PA"/>
    <property type="gene ID" value="RPRC004802"/>
</dbReference>
<dbReference type="EMBL" id="ACPB03003769">
    <property type="status" value="NOT_ANNOTATED_CDS"/>
    <property type="molecule type" value="Genomic_DNA"/>
</dbReference>
<dbReference type="InParanoid" id="T1HL78"/>
<comment type="subcellular location">
    <subcellularLocation>
        <location evidence="1">Cell membrane</location>
        <topology evidence="1">Multi-pass membrane protein</topology>
    </subcellularLocation>
</comment>
<accession>T1HL78</accession>
<evidence type="ECO:0000313" key="7">
    <source>
        <dbReference type="Proteomes" id="UP000015103"/>
    </source>
</evidence>
<dbReference type="InterPro" id="IPR013604">
    <property type="entry name" value="7TM_chemorcpt"/>
</dbReference>
<organism evidence="6 7">
    <name type="scientific">Rhodnius prolixus</name>
    <name type="common">Triatomid bug</name>
    <dbReference type="NCBI Taxonomy" id="13249"/>
    <lineage>
        <taxon>Eukaryota</taxon>
        <taxon>Metazoa</taxon>
        <taxon>Ecdysozoa</taxon>
        <taxon>Arthropoda</taxon>
        <taxon>Hexapoda</taxon>
        <taxon>Insecta</taxon>
        <taxon>Pterygota</taxon>
        <taxon>Neoptera</taxon>
        <taxon>Paraneoptera</taxon>
        <taxon>Hemiptera</taxon>
        <taxon>Heteroptera</taxon>
        <taxon>Panheteroptera</taxon>
        <taxon>Cimicomorpha</taxon>
        <taxon>Reduviidae</taxon>
        <taxon>Triatominae</taxon>
        <taxon>Rhodnius</taxon>
    </lineage>
</organism>
<name>T1HL78_RHOPR</name>
<dbReference type="HOGENOM" id="CLU_1847591_0_0_1"/>
<keyword evidence="2" id="KW-1003">Cell membrane</keyword>
<dbReference type="Proteomes" id="UP000015103">
    <property type="component" value="Unassembled WGS sequence"/>
</dbReference>
<keyword evidence="3" id="KW-0812">Transmembrane</keyword>
<evidence type="ECO:0000256" key="5">
    <source>
        <dbReference type="ARBA" id="ARBA00023136"/>
    </source>
</evidence>
<dbReference type="AlphaFoldDB" id="T1HL78"/>
<evidence type="ECO:0000256" key="3">
    <source>
        <dbReference type="ARBA" id="ARBA00022692"/>
    </source>
</evidence>
<proteinExistence type="predicted"/>
<sequence>MIRFAVSKHSKEYGINLKYKILMNYQWKVHHLIAEINKCFGIQASFLITYRAIQLVASLYAFIRYTFQKDLYPSTGAKLCSKFIWFTVRVNQLMVLVYPCECVLEEFHKGLRLMRCNIHGVQKITLRNKDVIYSLSDYH</sequence>
<keyword evidence="5" id="KW-0472">Membrane</keyword>
<reference evidence="6" key="1">
    <citation type="submission" date="2015-05" db="UniProtKB">
        <authorList>
            <consortium name="EnsemblMetazoa"/>
        </authorList>
    </citation>
    <scope>IDENTIFICATION</scope>
</reference>
<dbReference type="GO" id="GO:0050909">
    <property type="term" value="P:sensory perception of taste"/>
    <property type="evidence" value="ECO:0007669"/>
    <property type="project" value="InterPro"/>
</dbReference>
<dbReference type="VEuPathDB" id="VectorBase:RPRC004802"/>
<evidence type="ECO:0000256" key="2">
    <source>
        <dbReference type="ARBA" id="ARBA00022475"/>
    </source>
</evidence>
<evidence type="ECO:0000256" key="1">
    <source>
        <dbReference type="ARBA" id="ARBA00004651"/>
    </source>
</evidence>
<evidence type="ECO:0008006" key="8">
    <source>
        <dbReference type="Google" id="ProtNLM"/>
    </source>
</evidence>
<evidence type="ECO:0000256" key="4">
    <source>
        <dbReference type="ARBA" id="ARBA00022989"/>
    </source>
</evidence>
<protein>
    <recommendedName>
        <fullName evidence="8">Gustatory receptor</fullName>
    </recommendedName>
</protein>
<dbReference type="Pfam" id="PF08395">
    <property type="entry name" value="7tm_7"/>
    <property type="match status" value="1"/>
</dbReference>
<keyword evidence="4" id="KW-1133">Transmembrane helix</keyword>
<keyword evidence="7" id="KW-1185">Reference proteome</keyword>